<reference evidence="2" key="2">
    <citation type="submission" date="2014-07" db="EMBL/GenBank/DDBJ databases">
        <authorList>
            <person name="Hull J."/>
        </authorList>
    </citation>
    <scope>NUCLEOTIDE SEQUENCE</scope>
</reference>
<sequence>GPSPQSEVAPHGQARGDLKSAERVIIPENLDMAERKIPSGSLEFCSICDPVRQTTRTLHSKSSDKASPCCSTRRVPDSCGHLIRIGVVAGSDSQVVRDISSVKSVLSQCRCIRYRLGGSGQRHVSERPLVRGPLAYQQEGA</sequence>
<name>A0A0A9VY84_LYGHE</name>
<feature type="non-terminal residue" evidence="2">
    <location>
        <position position="141"/>
    </location>
</feature>
<accession>A0A0A9VY84</accession>
<reference evidence="2" key="1">
    <citation type="journal article" date="2014" name="PLoS ONE">
        <title>Transcriptome-Based Identification of ABC Transporters in the Western Tarnished Plant Bug Lygus hesperus.</title>
        <authorList>
            <person name="Hull J.J."/>
            <person name="Chaney K."/>
            <person name="Geib S.M."/>
            <person name="Fabrick J.A."/>
            <person name="Brent C.S."/>
            <person name="Walsh D."/>
            <person name="Lavine L.C."/>
        </authorList>
    </citation>
    <scope>NUCLEOTIDE SEQUENCE</scope>
</reference>
<evidence type="ECO:0000256" key="1">
    <source>
        <dbReference type="SAM" id="MobiDB-lite"/>
    </source>
</evidence>
<protein>
    <submittedName>
        <fullName evidence="2">Uncharacterized protein</fullName>
    </submittedName>
</protein>
<proteinExistence type="predicted"/>
<dbReference type="AlphaFoldDB" id="A0A0A9VY84"/>
<organism evidence="2">
    <name type="scientific">Lygus hesperus</name>
    <name type="common">Western plant bug</name>
    <dbReference type="NCBI Taxonomy" id="30085"/>
    <lineage>
        <taxon>Eukaryota</taxon>
        <taxon>Metazoa</taxon>
        <taxon>Ecdysozoa</taxon>
        <taxon>Arthropoda</taxon>
        <taxon>Hexapoda</taxon>
        <taxon>Insecta</taxon>
        <taxon>Pterygota</taxon>
        <taxon>Neoptera</taxon>
        <taxon>Paraneoptera</taxon>
        <taxon>Hemiptera</taxon>
        <taxon>Heteroptera</taxon>
        <taxon>Panheteroptera</taxon>
        <taxon>Cimicomorpha</taxon>
        <taxon>Miridae</taxon>
        <taxon>Mirini</taxon>
        <taxon>Lygus</taxon>
    </lineage>
</organism>
<gene>
    <name evidence="2" type="ORF">CM83_105963</name>
</gene>
<feature type="region of interest" description="Disordered" evidence="1">
    <location>
        <begin position="1"/>
        <end position="21"/>
    </location>
</feature>
<dbReference type="EMBL" id="GBHO01043015">
    <property type="protein sequence ID" value="JAG00589.1"/>
    <property type="molecule type" value="Transcribed_RNA"/>
</dbReference>
<evidence type="ECO:0000313" key="2">
    <source>
        <dbReference type="EMBL" id="JAG00589.1"/>
    </source>
</evidence>
<feature type="non-terminal residue" evidence="2">
    <location>
        <position position="1"/>
    </location>
</feature>